<dbReference type="InterPro" id="IPR003960">
    <property type="entry name" value="ATPase_AAA_CS"/>
</dbReference>
<comment type="similarity">
    <text evidence="2 7">Belongs to the AAA ATPase family.</text>
</comment>
<dbReference type="FunFam" id="1.10.8.60:FF:000005">
    <property type="entry name" value="26S protease regulatory subunit 7"/>
    <property type="match status" value="1"/>
</dbReference>
<evidence type="ECO:0000256" key="3">
    <source>
        <dbReference type="ARBA" id="ARBA00022490"/>
    </source>
</evidence>
<gene>
    <name evidence="9" type="ORF">HTEP1355_LOCUS17550</name>
</gene>
<protein>
    <recommendedName>
        <fullName evidence="8">AAA+ ATPase domain-containing protein</fullName>
    </recommendedName>
</protein>
<dbReference type="InterPro" id="IPR003593">
    <property type="entry name" value="AAA+_ATPase"/>
</dbReference>
<dbReference type="Pfam" id="PF00004">
    <property type="entry name" value="AAA"/>
    <property type="match status" value="1"/>
</dbReference>
<evidence type="ECO:0000256" key="7">
    <source>
        <dbReference type="RuleBase" id="RU003651"/>
    </source>
</evidence>
<evidence type="ECO:0000313" key="9">
    <source>
        <dbReference type="EMBL" id="CAD8803872.1"/>
    </source>
</evidence>
<dbReference type="InterPro" id="IPR041569">
    <property type="entry name" value="AAA_lid_3"/>
</dbReference>
<evidence type="ECO:0000256" key="4">
    <source>
        <dbReference type="ARBA" id="ARBA00022741"/>
    </source>
</evidence>
<dbReference type="FunFam" id="3.40.50.300:FF:000027">
    <property type="entry name" value="26S protease regulatory subunit 7"/>
    <property type="match status" value="1"/>
</dbReference>
<dbReference type="PANTHER" id="PTHR23073">
    <property type="entry name" value="26S PROTEASOME REGULATORY SUBUNIT"/>
    <property type="match status" value="1"/>
</dbReference>
<sequence>MNQVNSSKYFSKKNIYLIFQEVIQKLKKKIDFFRQEIDDSTGLIPSSNWKLAEDNLKIDENKTLQIAQCNQILKGIGNQIIFVIHLKNVGKFLVNLGDQISPTDIDEGSRVAVDRAKYQIQITLPSKIDPQVSVMAIEEKPFVTYKDIGGCKNQIISIREVVEYPLLYPKKFTDLGIEAPKGVMLYGPPGTGKTLVARAVANRTDSCFIKVICSELVQKYIGEGARLVRELFQFAKRKTACIIFFDELDAIGGSRFDDGGGGDNEVQRTMLEIVNQLDGFENRGNTKVLMATNRPDTIDPALTRPGRIDRKIEFGLPDLESRAEILKIHSLKMKYDSNLRFEMLARLCPYSTGADLRSICTEAGMFAIRKNKKFVDEKDFLKAINKVIKEYARFSATPKYLNYN</sequence>
<dbReference type="Gene3D" id="1.10.8.60">
    <property type="match status" value="1"/>
</dbReference>
<dbReference type="InterPro" id="IPR027417">
    <property type="entry name" value="P-loop_NTPase"/>
</dbReference>
<dbReference type="Pfam" id="PF17862">
    <property type="entry name" value="AAA_lid_3"/>
    <property type="match status" value="1"/>
</dbReference>
<dbReference type="AlphaFoldDB" id="A0A7S0W5G6"/>
<evidence type="ECO:0000256" key="2">
    <source>
        <dbReference type="ARBA" id="ARBA00006914"/>
    </source>
</evidence>
<dbReference type="SUPFAM" id="SSF52540">
    <property type="entry name" value="P-loop containing nucleoside triphosphate hydrolases"/>
    <property type="match status" value="1"/>
</dbReference>
<keyword evidence="3" id="KW-0963">Cytoplasm</keyword>
<organism evidence="9">
    <name type="scientific">Hemiselmis tepida</name>
    <dbReference type="NCBI Taxonomy" id="464990"/>
    <lineage>
        <taxon>Eukaryota</taxon>
        <taxon>Cryptophyceae</taxon>
        <taxon>Cryptomonadales</taxon>
        <taxon>Hemiselmidaceae</taxon>
        <taxon>Hemiselmis</taxon>
    </lineage>
</organism>
<accession>A0A7S0W5G6</accession>
<dbReference type="SMART" id="SM00382">
    <property type="entry name" value="AAA"/>
    <property type="match status" value="1"/>
</dbReference>
<dbReference type="InterPro" id="IPR012340">
    <property type="entry name" value="NA-bd_OB-fold"/>
</dbReference>
<keyword evidence="6" id="KW-0647">Proteasome</keyword>
<dbReference type="GO" id="GO:0000502">
    <property type="term" value="C:proteasome complex"/>
    <property type="evidence" value="ECO:0007669"/>
    <property type="project" value="UniProtKB-KW"/>
</dbReference>
<evidence type="ECO:0000256" key="5">
    <source>
        <dbReference type="ARBA" id="ARBA00022840"/>
    </source>
</evidence>
<dbReference type="EMBL" id="HBFN01030377">
    <property type="protein sequence ID" value="CAD8803872.1"/>
    <property type="molecule type" value="Transcribed_RNA"/>
</dbReference>
<dbReference type="InterPro" id="IPR003959">
    <property type="entry name" value="ATPase_AAA_core"/>
</dbReference>
<dbReference type="GO" id="GO:0005737">
    <property type="term" value="C:cytoplasm"/>
    <property type="evidence" value="ECO:0007669"/>
    <property type="project" value="UniProtKB-SubCell"/>
</dbReference>
<keyword evidence="5 7" id="KW-0067">ATP-binding</keyword>
<dbReference type="Pfam" id="PF21236">
    <property type="entry name" value="OB_PRS7"/>
    <property type="match status" value="1"/>
</dbReference>
<evidence type="ECO:0000256" key="1">
    <source>
        <dbReference type="ARBA" id="ARBA00004496"/>
    </source>
</evidence>
<evidence type="ECO:0000259" key="8">
    <source>
        <dbReference type="SMART" id="SM00382"/>
    </source>
</evidence>
<proteinExistence type="inferred from homology"/>
<dbReference type="GO" id="GO:0016887">
    <property type="term" value="F:ATP hydrolysis activity"/>
    <property type="evidence" value="ECO:0007669"/>
    <property type="project" value="InterPro"/>
</dbReference>
<dbReference type="GO" id="GO:0005524">
    <property type="term" value="F:ATP binding"/>
    <property type="evidence" value="ECO:0007669"/>
    <property type="project" value="UniProtKB-KW"/>
</dbReference>
<dbReference type="Gene3D" id="2.40.50.140">
    <property type="entry name" value="Nucleic acid-binding proteins"/>
    <property type="match status" value="1"/>
</dbReference>
<evidence type="ECO:0000256" key="6">
    <source>
        <dbReference type="ARBA" id="ARBA00022942"/>
    </source>
</evidence>
<feature type="domain" description="AAA+ ATPase" evidence="8">
    <location>
        <begin position="179"/>
        <end position="318"/>
    </location>
</feature>
<name>A0A7S0W5G6_9CRYP</name>
<dbReference type="InterPro" id="IPR050221">
    <property type="entry name" value="26S_Proteasome_ATPase"/>
</dbReference>
<reference evidence="9" key="1">
    <citation type="submission" date="2021-01" db="EMBL/GenBank/DDBJ databases">
        <authorList>
            <person name="Corre E."/>
            <person name="Pelletier E."/>
            <person name="Niang G."/>
            <person name="Scheremetjew M."/>
            <person name="Finn R."/>
            <person name="Kale V."/>
            <person name="Holt S."/>
            <person name="Cochrane G."/>
            <person name="Meng A."/>
            <person name="Brown T."/>
            <person name="Cohen L."/>
        </authorList>
    </citation>
    <scope>NUCLEOTIDE SEQUENCE</scope>
    <source>
        <strain evidence="9">CCMP443</strain>
    </source>
</reference>
<keyword evidence="4 7" id="KW-0547">Nucleotide-binding</keyword>
<comment type="subcellular location">
    <subcellularLocation>
        <location evidence="1">Cytoplasm</location>
    </subcellularLocation>
</comment>
<dbReference type="Gene3D" id="3.40.50.300">
    <property type="entry name" value="P-loop containing nucleotide triphosphate hydrolases"/>
    <property type="match status" value="1"/>
</dbReference>
<dbReference type="InterPro" id="IPR048723">
    <property type="entry name" value="OB_PRS7"/>
</dbReference>
<dbReference type="PROSITE" id="PS00674">
    <property type="entry name" value="AAA"/>
    <property type="match status" value="1"/>
</dbReference>